<evidence type="ECO:0000256" key="10">
    <source>
        <dbReference type="RuleBase" id="RU365087"/>
    </source>
</evidence>
<accession>A0A2G6E1J5</accession>
<keyword evidence="5 10" id="KW-0812">Transmembrane</keyword>
<evidence type="ECO:0000256" key="3">
    <source>
        <dbReference type="ARBA" id="ARBA00022448"/>
    </source>
</evidence>
<feature type="transmembrane region" description="Helical" evidence="10">
    <location>
        <begin position="54"/>
        <end position="72"/>
    </location>
</feature>
<dbReference type="GO" id="GO:0043952">
    <property type="term" value="P:protein transport by the Sec complex"/>
    <property type="evidence" value="ECO:0007669"/>
    <property type="project" value="TreeGrafter"/>
</dbReference>
<dbReference type="PRINTS" id="PR01651">
    <property type="entry name" value="SECGEXPORT"/>
</dbReference>
<evidence type="ECO:0000256" key="2">
    <source>
        <dbReference type="ARBA" id="ARBA00008445"/>
    </source>
</evidence>
<name>A0A2G6E1J5_9BACT</name>
<comment type="function">
    <text evidence="10">Involved in protein export. Participates in an early event of protein translocation.</text>
</comment>
<feature type="region of interest" description="Disordered" evidence="11">
    <location>
        <begin position="79"/>
        <end position="109"/>
    </location>
</feature>
<comment type="similarity">
    <text evidence="2 10">Belongs to the SecG family.</text>
</comment>
<comment type="caution">
    <text evidence="12">The sequence shown here is derived from an EMBL/GenBank/DDBJ whole genome shotgun (WGS) entry which is preliminary data.</text>
</comment>
<keyword evidence="4 10" id="KW-1003">Cell membrane</keyword>
<dbReference type="GO" id="GO:0015450">
    <property type="term" value="F:protein-transporting ATPase activity"/>
    <property type="evidence" value="ECO:0007669"/>
    <property type="project" value="UniProtKB-UniRule"/>
</dbReference>
<evidence type="ECO:0000256" key="11">
    <source>
        <dbReference type="SAM" id="MobiDB-lite"/>
    </source>
</evidence>
<protein>
    <recommendedName>
        <fullName evidence="10">Protein-export membrane protein SecG</fullName>
    </recommendedName>
</protein>
<dbReference type="AlphaFoldDB" id="A0A2G6E1J5"/>
<comment type="subcellular location">
    <subcellularLocation>
        <location evidence="1 10">Cell membrane</location>
        <topology evidence="1 10">Multi-pass membrane protein</topology>
    </subcellularLocation>
</comment>
<keyword evidence="6 10" id="KW-0653">Protein transport</keyword>
<dbReference type="GO" id="GO:0065002">
    <property type="term" value="P:intracellular protein transmembrane transport"/>
    <property type="evidence" value="ECO:0007669"/>
    <property type="project" value="TreeGrafter"/>
</dbReference>
<feature type="transmembrane region" description="Helical" evidence="10">
    <location>
        <begin position="6"/>
        <end position="22"/>
    </location>
</feature>
<organism evidence="12 13">
    <name type="scientific">candidate division KSB3 bacterium</name>
    <dbReference type="NCBI Taxonomy" id="2044937"/>
    <lineage>
        <taxon>Bacteria</taxon>
        <taxon>candidate division KSB3</taxon>
    </lineage>
</organism>
<dbReference type="Proteomes" id="UP000229740">
    <property type="component" value="Unassembled WGS sequence"/>
</dbReference>
<dbReference type="Pfam" id="PF03840">
    <property type="entry name" value="SecG"/>
    <property type="match status" value="1"/>
</dbReference>
<evidence type="ECO:0000256" key="6">
    <source>
        <dbReference type="ARBA" id="ARBA00022927"/>
    </source>
</evidence>
<evidence type="ECO:0000256" key="5">
    <source>
        <dbReference type="ARBA" id="ARBA00022692"/>
    </source>
</evidence>
<evidence type="ECO:0000313" key="13">
    <source>
        <dbReference type="Proteomes" id="UP000229740"/>
    </source>
</evidence>
<evidence type="ECO:0000256" key="8">
    <source>
        <dbReference type="ARBA" id="ARBA00023010"/>
    </source>
</evidence>
<dbReference type="InterPro" id="IPR004692">
    <property type="entry name" value="SecG"/>
</dbReference>
<evidence type="ECO:0000256" key="9">
    <source>
        <dbReference type="ARBA" id="ARBA00023136"/>
    </source>
</evidence>
<evidence type="ECO:0000313" key="12">
    <source>
        <dbReference type="EMBL" id="PID55772.1"/>
    </source>
</evidence>
<evidence type="ECO:0000256" key="1">
    <source>
        <dbReference type="ARBA" id="ARBA00004651"/>
    </source>
</evidence>
<dbReference type="PANTHER" id="PTHR34182">
    <property type="entry name" value="PROTEIN-EXPORT MEMBRANE PROTEIN SECG"/>
    <property type="match status" value="1"/>
</dbReference>
<keyword evidence="3 10" id="KW-0813">Transport</keyword>
<proteinExistence type="inferred from homology"/>
<evidence type="ECO:0000256" key="7">
    <source>
        <dbReference type="ARBA" id="ARBA00022989"/>
    </source>
</evidence>
<sequence>MVIFVTIFHVVMCLILVAIVLLQTGKGSSMGAAFGGASNTIFGGAGPASFLNKVTTVAAIAFMFTSFTLAILSTRGGGASSKVLKATPAEQAQPAEEHQPEDASPAQGE</sequence>
<keyword evidence="8 10" id="KW-0811">Translocation</keyword>
<reference evidence="12 13" key="1">
    <citation type="submission" date="2017-10" db="EMBL/GenBank/DDBJ databases">
        <title>Novel microbial diversity and functional potential in the marine mammal oral microbiome.</title>
        <authorList>
            <person name="Dudek N.K."/>
            <person name="Sun C.L."/>
            <person name="Burstein D."/>
            <person name="Kantor R.S."/>
            <person name="Aliaga Goltsman D.S."/>
            <person name="Bik E.M."/>
            <person name="Thomas B.C."/>
            <person name="Banfield J.F."/>
            <person name="Relman D.A."/>
        </authorList>
    </citation>
    <scope>NUCLEOTIDE SEQUENCE [LARGE SCALE GENOMIC DNA]</scope>
    <source>
        <strain evidence="12">DOLZORAL124_49_17</strain>
    </source>
</reference>
<dbReference type="EMBL" id="PDPS01000043">
    <property type="protein sequence ID" value="PID55772.1"/>
    <property type="molecule type" value="Genomic_DNA"/>
</dbReference>
<keyword evidence="7 10" id="KW-1133">Transmembrane helix</keyword>
<evidence type="ECO:0000256" key="4">
    <source>
        <dbReference type="ARBA" id="ARBA00022475"/>
    </source>
</evidence>
<keyword evidence="9 10" id="KW-0472">Membrane</keyword>
<dbReference type="GO" id="GO:0009306">
    <property type="term" value="P:protein secretion"/>
    <property type="evidence" value="ECO:0007669"/>
    <property type="project" value="UniProtKB-UniRule"/>
</dbReference>
<gene>
    <name evidence="12" type="ORF">CSB45_14260</name>
</gene>
<dbReference type="PANTHER" id="PTHR34182:SF1">
    <property type="entry name" value="PROTEIN-EXPORT MEMBRANE PROTEIN SECG"/>
    <property type="match status" value="1"/>
</dbReference>
<dbReference type="GO" id="GO:0005886">
    <property type="term" value="C:plasma membrane"/>
    <property type="evidence" value="ECO:0007669"/>
    <property type="project" value="UniProtKB-SubCell"/>
</dbReference>
<dbReference type="NCBIfam" id="TIGR00810">
    <property type="entry name" value="secG"/>
    <property type="match status" value="1"/>
</dbReference>